<sequence>MGGVVSCPYLLSALKPQPRERAWENQRGKRPCRACSSLVFTVTRGARGVAKWEAVPRPSLELPLLSFGFKREVNASRGSIEDTAGGEFDWGRPAKECAGVPKASSARTETSRGRRAKSWSRADVQYA</sequence>
<name>A0A4C1ZN81_EUMVA</name>
<gene>
    <name evidence="2" type="ORF">EVAR_64968_1</name>
</gene>
<feature type="region of interest" description="Disordered" evidence="1">
    <location>
        <begin position="82"/>
        <end position="127"/>
    </location>
</feature>
<accession>A0A4C1ZN81</accession>
<proteinExistence type="predicted"/>
<organism evidence="2 3">
    <name type="scientific">Eumeta variegata</name>
    <name type="common">Bagworm moth</name>
    <name type="synonym">Eumeta japonica</name>
    <dbReference type="NCBI Taxonomy" id="151549"/>
    <lineage>
        <taxon>Eukaryota</taxon>
        <taxon>Metazoa</taxon>
        <taxon>Ecdysozoa</taxon>
        <taxon>Arthropoda</taxon>
        <taxon>Hexapoda</taxon>
        <taxon>Insecta</taxon>
        <taxon>Pterygota</taxon>
        <taxon>Neoptera</taxon>
        <taxon>Endopterygota</taxon>
        <taxon>Lepidoptera</taxon>
        <taxon>Glossata</taxon>
        <taxon>Ditrysia</taxon>
        <taxon>Tineoidea</taxon>
        <taxon>Psychidae</taxon>
        <taxon>Oiketicinae</taxon>
        <taxon>Eumeta</taxon>
    </lineage>
</organism>
<evidence type="ECO:0000313" key="3">
    <source>
        <dbReference type="Proteomes" id="UP000299102"/>
    </source>
</evidence>
<dbReference type="Proteomes" id="UP000299102">
    <property type="component" value="Unassembled WGS sequence"/>
</dbReference>
<evidence type="ECO:0000313" key="2">
    <source>
        <dbReference type="EMBL" id="GBP88524.1"/>
    </source>
</evidence>
<keyword evidence="3" id="KW-1185">Reference proteome</keyword>
<protein>
    <submittedName>
        <fullName evidence="2">Uncharacterized protein</fullName>
    </submittedName>
</protein>
<reference evidence="2 3" key="1">
    <citation type="journal article" date="2019" name="Commun. Biol.">
        <title>The bagworm genome reveals a unique fibroin gene that provides high tensile strength.</title>
        <authorList>
            <person name="Kono N."/>
            <person name="Nakamura H."/>
            <person name="Ohtoshi R."/>
            <person name="Tomita M."/>
            <person name="Numata K."/>
            <person name="Arakawa K."/>
        </authorList>
    </citation>
    <scope>NUCLEOTIDE SEQUENCE [LARGE SCALE GENOMIC DNA]</scope>
</reference>
<evidence type="ECO:0000256" key="1">
    <source>
        <dbReference type="SAM" id="MobiDB-lite"/>
    </source>
</evidence>
<comment type="caution">
    <text evidence="2">The sequence shown here is derived from an EMBL/GenBank/DDBJ whole genome shotgun (WGS) entry which is preliminary data.</text>
</comment>
<dbReference type="EMBL" id="BGZK01001940">
    <property type="protein sequence ID" value="GBP88524.1"/>
    <property type="molecule type" value="Genomic_DNA"/>
</dbReference>
<dbReference type="AlphaFoldDB" id="A0A4C1ZN81"/>